<dbReference type="Pfam" id="PF00743">
    <property type="entry name" value="FMO-like"/>
    <property type="match status" value="2"/>
</dbReference>
<dbReference type="InterPro" id="IPR050346">
    <property type="entry name" value="FMO-like"/>
</dbReference>
<dbReference type="AlphaFoldDB" id="A0A8J5UL15"/>
<dbReference type="GO" id="GO:0050661">
    <property type="term" value="F:NADP binding"/>
    <property type="evidence" value="ECO:0007669"/>
    <property type="project" value="InterPro"/>
</dbReference>
<comment type="caution">
    <text evidence="4">The sequence shown here is derived from an EMBL/GenBank/DDBJ whole genome shotgun (WGS) entry which is preliminary data.</text>
</comment>
<dbReference type="OrthoDB" id="66881at2759"/>
<keyword evidence="3" id="KW-0560">Oxidoreductase</keyword>
<keyword evidence="1" id="KW-0285">Flavoprotein</keyword>
<dbReference type="GO" id="GO:0050660">
    <property type="term" value="F:flavin adenine dinucleotide binding"/>
    <property type="evidence" value="ECO:0007669"/>
    <property type="project" value="InterPro"/>
</dbReference>
<organism evidence="4 5">
    <name type="scientific">[Candida] subhashii</name>
    <dbReference type="NCBI Taxonomy" id="561895"/>
    <lineage>
        <taxon>Eukaryota</taxon>
        <taxon>Fungi</taxon>
        <taxon>Dikarya</taxon>
        <taxon>Ascomycota</taxon>
        <taxon>Saccharomycotina</taxon>
        <taxon>Pichiomycetes</taxon>
        <taxon>Debaryomycetaceae</taxon>
        <taxon>Spathaspora</taxon>
    </lineage>
</organism>
<evidence type="ECO:0000256" key="2">
    <source>
        <dbReference type="ARBA" id="ARBA00022827"/>
    </source>
</evidence>
<dbReference type="GeneID" id="73470880"/>
<dbReference type="GO" id="GO:0004499">
    <property type="term" value="F:N,N-dimethylaniline monooxygenase activity"/>
    <property type="evidence" value="ECO:0007669"/>
    <property type="project" value="InterPro"/>
</dbReference>
<accession>A0A8J5UL15</accession>
<gene>
    <name evidence="4" type="ORF">J8A68_004080</name>
</gene>
<dbReference type="EMBL" id="JAGSYN010000179">
    <property type="protein sequence ID" value="KAG7662432.1"/>
    <property type="molecule type" value="Genomic_DNA"/>
</dbReference>
<name>A0A8J5UL15_9ASCO</name>
<proteinExistence type="predicted"/>
<evidence type="ECO:0000313" key="5">
    <source>
        <dbReference type="Proteomes" id="UP000694255"/>
    </source>
</evidence>
<dbReference type="Proteomes" id="UP000694255">
    <property type="component" value="Unassembled WGS sequence"/>
</dbReference>
<evidence type="ECO:0000256" key="3">
    <source>
        <dbReference type="ARBA" id="ARBA00023002"/>
    </source>
</evidence>
<evidence type="ECO:0000313" key="4">
    <source>
        <dbReference type="EMBL" id="KAG7662432.1"/>
    </source>
</evidence>
<dbReference type="RefSeq" id="XP_049262665.1">
    <property type="nucleotide sequence ID" value="XM_049408001.1"/>
</dbReference>
<keyword evidence="2" id="KW-0274">FAD</keyword>
<keyword evidence="5" id="KW-1185">Reference proteome</keyword>
<dbReference type="Pfam" id="PF13450">
    <property type="entry name" value="NAD_binding_8"/>
    <property type="match status" value="1"/>
</dbReference>
<reference evidence="4 5" key="1">
    <citation type="journal article" date="2021" name="DNA Res.">
        <title>Genome analysis of Candida subhashii reveals its hybrid nature and dual mitochondrial genome conformations.</title>
        <authorList>
            <person name="Mixao V."/>
            <person name="Hegedusova E."/>
            <person name="Saus E."/>
            <person name="Pryszcz L.P."/>
            <person name="Cillingova A."/>
            <person name="Nosek J."/>
            <person name="Gabaldon T."/>
        </authorList>
    </citation>
    <scope>NUCLEOTIDE SEQUENCE [LARGE SCALE GENOMIC DNA]</scope>
    <source>
        <strain evidence="4 5">CBS 10753</strain>
    </source>
</reference>
<evidence type="ECO:0000256" key="1">
    <source>
        <dbReference type="ARBA" id="ARBA00022630"/>
    </source>
</evidence>
<protein>
    <submittedName>
        <fullName evidence="4">FMO1</fullName>
    </submittedName>
</protein>
<dbReference type="InterPro" id="IPR020946">
    <property type="entry name" value="Flavin_mOase-like"/>
</dbReference>
<dbReference type="PANTHER" id="PTHR23023">
    <property type="entry name" value="DIMETHYLANILINE MONOOXYGENASE"/>
    <property type="match status" value="1"/>
</dbReference>
<sequence length="458" mass="52174">MTISQPLYNRIAIIGGGPSGLAVAKALALETVKFDCVDVFERRDNIGGVWYHGGNKALTRPTIPSTSPVDEEIVSTEATVYDRFFSPIYEHMETNITSKIMEYNGIEFPSNVPKYPTREQVEYYIQKYATTIPDEVNIRLNADVQRVEKIGDTWVVQIEDTISHIIQEIKYDAIVVANGHFNVPYIPDVPGLKEWNGVLPGSILHSKYYESPKQYRKKRVLVVGNSASGVDISTQLSAYAEVFVSVKDLDKIQLRNDLIKYIGLIEKYDHVNRSASMNDEMITDIDVVIFCTGYLYTFPFLKSINLITDGFQVNNLYKQMFYIDDPSISFVALLRNVVPMPISESQGAVIARVYSGRLVLPSKHDMKQDYYSELALKGSGSDFHNFAFPKDVNYCHHLQQIIDDNNLTQPGLLAPVWDDERTYHRSQTKVEKSKRLEKLVQHVQRLRETGEEFSLPDY</sequence>